<evidence type="ECO:0000313" key="1">
    <source>
        <dbReference type="EMBL" id="KAH7842401.1"/>
    </source>
</evidence>
<comment type="caution">
    <text evidence="1">The sequence shown here is derived from an EMBL/GenBank/DDBJ whole genome shotgun (WGS) entry which is preliminary data.</text>
</comment>
<evidence type="ECO:0000313" key="2">
    <source>
        <dbReference type="Proteomes" id="UP000828048"/>
    </source>
</evidence>
<dbReference type="EMBL" id="CM037151">
    <property type="protein sequence ID" value="KAH7842401.1"/>
    <property type="molecule type" value="Genomic_DNA"/>
</dbReference>
<accession>A0ACB7XN90</accession>
<sequence>MKVVNKACILITLGAAFGLVSKSVAPRRNWSVVGSSITRVRVLPGGFDASKETDEKTSSYKDAAAEEPIRTIAYLSSWGPY</sequence>
<keyword evidence="2" id="KW-1185">Reference proteome</keyword>
<reference evidence="1 2" key="1">
    <citation type="journal article" date="2021" name="Hortic Res">
        <title>High-quality reference genome and annotation aids understanding of berry development for evergreen blueberry (Vaccinium darrowii).</title>
        <authorList>
            <person name="Yu J."/>
            <person name="Hulse-Kemp A.M."/>
            <person name="Babiker E."/>
            <person name="Staton M."/>
        </authorList>
    </citation>
    <scope>NUCLEOTIDE SEQUENCE [LARGE SCALE GENOMIC DNA]</scope>
    <source>
        <strain evidence="2">cv. NJ 8807/NJ 8810</strain>
        <tissue evidence="1">Young leaf</tissue>
    </source>
</reference>
<name>A0ACB7XN90_9ERIC</name>
<organism evidence="1 2">
    <name type="scientific">Vaccinium darrowii</name>
    <dbReference type="NCBI Taxonomy" id="229202"/>
    <lineage>
        <taxon>Eukaryota</taxon>
        <taxon>Viridiplantae</taxon>
        <taxon>Streptophyta</taxon>
        <taxon>Embryophyta</taxon>
        <taxon>Tracheophyta</taxon>
        <taxon>Spermatophyta</taxon>
        <taxon>Magnoliopsida</taxon>
        <taxon>eudicotyledons</taxon>
        <taxon>Gunneridae</taxon>
        <taxon>Pentapetalae</taxon>
        <taxon>asterids</taxon>
        <taxon>Ericales</taxon>
        <taxon>Ericaceae</taxon>
        <taxon>Vaccinioideae</taxon>
        <taxon>Vaccinieae</taxon>
        <taxon>Vaccinium</taxon>
    </lineage>
</organism>
<dbReference type="Proteomes" id="UP000828048">
    <property type="component" value="Chromosome 1"/>
</dbReference>
<proteinExistence type="predicted"/>
<gene>
    <name evidence="1" type="ORF">Vadar_004911</name>
</gene>
<protein>
    <submittedName>
        <fullName evidence="1">Uncharacterized protein</fullName>
    </submittedName>
</protein>